<evidence type="ECO:0000256" key="1">
    <source>
        <dbReference type="SAM" id="Phobius"/>
    </source>
</evidence>
<dbReference type="AlphaFoldDB" id="A0A517WYN9"/>
<name>A0A517WYN9_9PLAN</name>
<keyword evidence="1" id="KW-1133">Transmembrane helix</keyword>
<proteinExistence type="predicted"/>
<accession>A0A517WYN9</accession>
<keyword evidence="1" id="KW-0812">Transmembrane</keyword>
<dbReference type="Proteomes" id="UP000318384">
    <property type="component" value="Chromosome"/>
</dbReference>
<keyword evidence="1" id="KW-0472">Membrane</keyword>
<sequence>MCLVDSKFGYLERETSPRGKMRAKISTVIKTSENQMWEELQKTSSLMYVASPILKFKPEQGHPVPEKWGRGTEYKLKVFLFGILPLGSHIIKLVELNKEKNLIVSHEHGNLTKAWNHRIKFNAIDDETIEYSDEIEIHAGIGTLFVWLFAHIFYRHRQIKWKKLFQS</sequence>
<keyword evidence="3" id="KW-1185">Reference proteome</keyword>
<feature type="transmembrane region" description="Helical" evidence="1">
    <location>
        <begin position="137"/>
        <end position="154"/>
    </location>
</feature>
<evidence type="ECO:0000313" key="2">
    <source>
        <dbReference type="EMBL" id="QDU10372.1"/>
    </source>
</evidence>
<gene>
    <name evidence="2" type="ORF">V202x_37710</name>
</gene>
<dbReference type="EMBL" id="CP037422">
    <property type="protein sequence ID" value="QDU10372.1"/>
    <property type="molecule type" value="Genomic_DNA"/>
</dbReference>
<organism evidence="2 3">
    <name type="scientific">Gimesia aquarii</name>
    <dbReference type="NCBI Taxonomy" id="2527964"/>
    <lineage>
        <taxon>Bacteria</taxon>
        <taxon>Pseudomonadati</taxon>
        <taxon>Planctomycetota</taxon>
        <taxon>Planctomycetia</taxon>
        <taxon>Planctomycetales</taxon>
        <taxon>Planctomycetaceae</taxon>
        <taxon>Gimesia</taxon>
    </lineage>
</organism>
<evidence type="ECO:0000313" key="3">
    <source>
        <dbReference type="Proteomes" id="UP000318384"/>
    </source>
</evidence>
<reference evidence="2 3" key="1">
    <citation type="submission" date="2019-03" db="EMBL/GenBank/DDBJ databases">
        <title>Deep-cultivation of Planctomycetes and their phenomic and genomic characterization uncovers novel biology.</title>
        <authorList>
            <person name="Wiegand S."/>
            <person name="Jogler M."/>
            <person name="Boedeker C."/>
            <person name="Pinto D."/>
            <person name="Vollmers J."/>
            <person name="Rivas-Marin E."/>
            <person name="Kohn T."/>
            <person name="Peeters S.H."/>
            <person name="Heuer A."/>
            <person name="Rast P."/>
            <person name="Oberbeckmann S."/>
            <person name="Bunk B."/>
            <person name="Jeske O."/>
            <person name="Meyerdierks A."/>
            <person name="Storesund J.E."/>
            <person name="Kallscheuer N."/>
            <person name="Luecker S."/>
            <person name="Lage O.M."/>
            <person name="Pohl T."/>
            <person name="Merkel B.J."/>
            <person name="Hornburger P."/>
            <person name="Mueller R.-W."/>
            <person name="Bruemmer F."/>
            <person name="Labrenz M."/>
            <person name="Spormann A.M."/>
            <person name="Op den Camp H."/>
            <person name="Overmann J."/>
            <person name="Amann R."/>
            <person name="Jetten M.S.M."/>
            <person name="Mascher T."/>
            <person name="Medema M.H."/>
            <person name="Devos D.P."/>
            <person name="Kaster A.-K."/>
            <person name="Ovreas L."/>
            <person name="Rohde M."/>
            <person name="Galperin M.Y."/>
            <person name="Jogler C."/>
        </authorList>
    </citation>
    <scope>NUCLEOTIDE SEQUENCE [LARGE SCALE GENOMIC DNA]</scope>
    <source>
        <strain evidence="2 3">V202</strain>
    </source>
</reference>
<protein>
    <submittedName>
        <fullName evidence="2">Uncharacterized protein</fullName>
    </submittedName>
</protein>